<evidence type="ECO:0000256" key="2">
    <source>
        <dbReference type="ARBA" id="ARBA00022729"/>
    </source>
</evidence>
<dbReference type="RefSeq" id="WP_005947325.1">
    <property type="nucleotide sequence ID" value="NZ_CP028103.1"/>
</dbReference>
<gene>
    <name evidence="4" type="ORF">C4N18_08980</name>
</gene>
<evidence type="ECO:0000259" key="3">
    <source>
        <dbReference type="PROSITE" id="PS51677"/>
    </source>
</evidence>
<comment type="subcellular location">
    <subcellularLocation>
        <location evidence="1">Secreted</location>
    </subcellularLocation>
</comment>
<proteinExistence type="predicted"/>
<dbReference type="PANTHER" id="PTHR34216">
    <property type="match status" value="1"/>
</dbReference>
<dbReference type="InterPro" id="IPR051398">
    <property type="entry name" value="Polysacch_Deacetylase"/>
</dbReference>
<dbReference type="InterPro" id="IPR002509">
    <property type="entry name" value="NODB_dom"/>
</dbReference>
<dbReference type="Pfam" id="PF01522">
    <property type="entry name" value="Polysacc_deac_1"/>
    <property type="match status" value="1"/>
</dbReference>
<organism evidence="4 5">
    <name type="scientific">Fusobacterium varium ATCC 27725</name>
    <dbReference type="NCBI Taxonomy" id="469618"/>
    <lineage>
        <taxon>Bacteria</taxon>
        <taxon>Fusobacteriati</taxon>
        <taxon>Fusobacteriota</taxon>
        <taxon>Fusobacteriia</taxon>
        <taxon>Fusobacteriales</taxon>
        <taxon>Fusobacteriaceae</taxon>
        <taxon>Fusobacterium</taxon>
    </lineage>
</organism>
<dbReference type="Gene3D" id="3.20.20.370">
    <property type="entry name" value="Glycoside hydrolase/deacetylase"/>
    <property type="match status" value="1"/>
</dbReference>
<keyword evidence="5" id="KW-1185">Reference proteome</keyword>
<dbReference type="Proteomes" id="UP000241238">
    <property type="component" value="Chromosome"/>
</dbReference>
<evidence type="ECO:0000313" key="4">
    <source>
        <dbReference type="EMBL" id="AVQ31343.1"/>
    </source>
</evidence>
<reference evidence="5" key="1">
    <citation type="journal article" date="2018" name="MSphere">
        <title>Fusobacterium Genomics Using MinION and Illumina Sequencing Enables Genome Completion and Correction.</title>
        <authorList>
            <person name="Todd S.M."/>
            <person name="Settlage R.E."/>
            <person name="Lahmers K.K."/>
            <person name="Slade D.J."/>
        </authorList>
    </citation>
    <scope>NUCLEOTIDE SEQUENCE [LARGE SCALE GENOMIC DNA]</scope>
    <source>
        <strain evidence="5">ATCC 27725</strain>
    </source>
</reference>
<sequence>MNIFWISQEKNENIDDRNNNIYYSEESGINFKNSGLINFFKQYKHMSKLKKEKEIEIIYVDSLEKIISLCFFSFFNRIPVVYKTKEKKDIEKELQHKIAYCKRKDIPVLMYHRVIETEEEKGYYDTFVTKENFEKQMKYLKENNYEPIFFKDIKNGEYKNRFNKKYVIITFDDGYKDNYKVALPILKKYNFKIVLFLITDCEYNKWDVEAEGREKEKRFPLMTKEEVQELIKSGLVEIGGHTSNHLDMPFIEQEKLKEDLIFSKEKLEKLTGEELVSFAYPWGNNDDKSKKLIRELGYKFAVATESGTACFSDDLYEIQRIGIYSKDDIDKFKEKISGRYLFKREKRNEMKKKRNKIRQILGIKRK</sequence>
<evidence type="ECO:0000313" key="5">
    <source>
        <dbReference type="Proteomes" id="UP000241238"/>
    </source>
</evidence>
<protein>
    <submittedName>
        <fullName evidence="4">Polysaccharide deacetylase family protein</fullName>
    </submittedName>
</protein>
<dbReference type="GeneID" id="77468125"/>
<dbReference type="SUPFAM" id="SSF88713">
    <property type="entry name" value="Glycoside hydrolase/deacetylase"/>
    <property type="match status" value="1"/>
</dbReference>
<dbReference type="PANTHER" id="PTHR34216:SF3">
    <property type="entry name" value="POLY-BETA-1,6-N-ACETYL-D-GLUCOSAMINE N-DEACETYLASE"/>
    <property type="match status" value="1"/>
</dbReference>
<dbReference type="EMBL" id="CP028103">
    <property type="protein sequence ID" value="AVQ31343.1"/>
    <property type="molecule type" value="Genomic_DNA"/>
</dbReference>
<name>A0ABM6U4S7_FUSVA</name>
<dbReference type="PROSITE" id="PS51677">
    <property type="entry name" value="NODB"/>
    <property type="match status" value="1"/>
</dbReference>
<evidence type="ECO:0000256" key="1">
    <source>
        <dbReference type="ARBA" id="ARBA00004613"/>
    </source>
</evidence>
<dbReference type="CDD" id="cd10918">
    <property type="entry name" value="CE4_NodB_like_5s_6s"/>
    <property type="match status" value="1"/>
</dbReference>
<feature type="domain" description="NodB homology" evidence="3">
    <location>
        <begin position="165"/>
        <end position="366"/>
    </location>
</feature>
<accession>A0ABM6U4S7</accession>
<dbReference type="InterPro" id="IPR011330">
    <property type="entry name" value="Glyco_hydro/deAcase_b/a-brl"/>
</dbReference>
<keyword evidence="2" id="KW-0732">Signal</keyword>